<evidence type="ECO:0000313" key="4">
    <source>
        <dbReference type="Proteomes" id="UP001589865"/>
    </source>
</evidence>
<dbReference type="EMBL" id="JBHLUN010000005">
    <property type="protein sequence ID" value="MFC0407850.1"/>
    <property type="molecule type" value="Genomic_DNA"/>
</dbReference>
<keyword evidence="2" id="KW-0732">Signal</keyword>
<proteinExistence type="inferred from homology"/>
<dbReference type="Gene3D" id="3.40.190.10">
    <property type="entry name" value="Periplasmic binding protein-like II"/>
    <property type="match status" value="1"/>
</dbReference>
<dbReference type="PANTHER" id="PTHR42928:SF5">
    <property type="entry name" value="BLR1237 PROTEIN"/>
    <property type="match status" value="1"/>
</dbReference>
<organism evidence="3 4">
    <name type="scientific">Roseomonas elaeocarpi</name>
    <dbReference type="NCBI Taxonomy" id="907779"/>
    <lineage>
        <taxon>Bacteria</taxon>
        <taxon>Pseudomonadati</taxon>
        <taxon>Pseudomonadota</taxon>
        <taxon>Alphaproteobacteria</taxon>
        <taxon>Acetobacterales</taxon>
        <taxon>Roseomonadaceae</taxon>
        <taxon>Roseomonas</taxon>
    </lineage>
</organism>
<evidence type="ECO:0000256" key="2">
    <source>
        <dbReference type="SAM" id="SignalP"/>
    </source>
</evidence>
<reference evidence="3 4" key="1">
    <citation type="submission" date="2024-09" db="EMBL/GenBank/DDBJ databases">
        <authorList>
            <person name="Sun Q."/>
            <person name="Mori K."/>
        </authorList>
    </citation>
    <scope>NUCLEOTIDE SEQUENCE [LARGE SCALE GENOMIC DNA]</scope>
    <source>
        <strain evidence="3 4">TBRC 5777</strain>
    </source>
</reference>
<evidence type="ECO:0000313" key="3">
    <source>
        <dbReference type="EMBL" id="MFC0407850.1"/>
    </source>
</evidence>
<dbReference type="Proteomes" id="UP001589865">
    <property type="component" value="Unassembled WGS sequence"/>
</dbReference>
<keyword evidence="4" id="KW-1185">Reference proteome</keyword>
<evidence type="ECO:0000256" key="1">
    <source>
        <dbReference type="ARBA" id="ARBA00006987"/>
    </source>
</evidence>
<accession>A0ABV6JQ59</accession>
<dbReference type="InterPro" id="IPR005064">
    <property type="entry name" value="BUG"/>
</dbReference>
<comment type="similarity">
    <text evidence="1">Belongs to the UPF0065 (bug) family.</text>
</comment>
<dbReference type="Gene3D" id="3.40.190.150">
    <property type="entry name" value="Bordetella uptake gene, domain 1"/>
    <property type="match status" value="1"/>
</dbReference>
<feature type="chain" id="PRO_5046201472" evidence="2">
    <location>
        <begin position="30"/>
        <end position="330"/>
    </location>
</feature>
<feature type="signal peptide" evidence="2">
    <location>
        <begin position="1"/>
        <end position="29"/>
    </location>
</feature>
<sequence>MKPASTLSRRALLGAGAALPLLSAPRVRAAAVWPDKPLRLILPFPPGSTPDLVARAIGPVLAEGLGQPVVVDNRTGAGGNLGTDLIAKATDGHTIGLSINGPITTAPALYRNLPYDPQRDLHPIAMAVRAPQLLVVAPHIPARDYRSFVDYVKAHPDTLSYASVGAGSGGHLAMVELMAREGLDMQHVPYRGFPQAVVDLVADRVDASIATVGAVLPQVREKQLFALASTGETRAKDVPEVPTLAEAGLPDATSYGWSGLFAPATMPEEHRALLEKLAVEGFRREAVRRPLELVGFEVTGFPAAEFARFIAAETQRWGGLIERLHISPEG</sequence>
<dbReference type="PANTHER" id="PTHR42928">
    <property type="entry name" value="TRICARBOXYLATE-BINDING PROTEIN"/>
    <property type="match status" value="1"/>
</dbReference>
<protein>
    <submittedName>
        <fullName evidence="3">Bug family tripartite tricarboxylate transporter substrate binding protein</fullName>
    </submittedName>
</protein>
<gene>
    <name evidence="3" type="ORF">ACFFGY_06285</name>
</gene>
<name>A0ABV6JQ59_9PROT</name>
<dbReference type="PIRSF" id="PIRSF017082">
    <property type="entry name" value="YflP"/>
    <property type="match status" value="1"/>
</dbReference>
<dbReference type="InterPro" id="IPR042100">
    <property type="entry name" value="Bug_dom1"/>
</dbReference>
<dbReference type="RefSeq" id="WP_377043577.1">
    <property type="nucleotide sequence ID" value="NZ_JBHLUN010000005.1"/>
</dbReference>
<dbReference type="SUPFAM" id="SSF53850">
    <property type="entry name" value="Periplasmic binding protein-like II"/>
    <property type="match status" value="1"/>
</dbReference>
<comment type="caution">
    <text evidence="3">The sequence shown here is derived from an EMBL/GenBank/DDBJ whole genome shotgun (WGS) entry which is preliminary data.</text>
</comment>
<dbReference type="Pfam" id="PF03401">
    <property type="entry name" value="TctC"/>
    <property type="match status" value="1"/>
</dbReference>
<dbReference type="CDD" id="cd07012">
    <property type="entry name" value="PBP2_Bug_TTT"/>
    <property type="match status" value="1"/>
</dbReference>